<dbReference type="InterPro" id="IPR011991">
    <property type="entry name" value="ArsR-like_HTH"/>
</dbReference>
<dbReference type="EMBL" id="JADEXN010000026">
    <property type="protein sequence ID" value="MBE9039712.1"/>
    <property type="molecule type" value="Genomic_DNA"/>
</dbReference>
<reference evidence="4" key="1">
    <citation type="submission" date="2020-10" db="EMBL/GenBank/DDBJ databases">
        <authorList>
            <person name="Castelo-Branco R."/>
            <person name="Eusebio N."/>
            <person name="Adriana R."/>
            <person name="Vieira A."/>
            <person name="Brugerolle De Fraissinette N."/>
            <person name="Rezende De Castro R."/>
            <person name="Schneider M.P."/>
            <person name="Vasconcelos V."/>
            <person name="Leao P.N."/>
        </authorList>
    </citation>
    <scope>NUCLEOTIDE SEQUENCE</scope>
    <source>
        <strain evidence="4">LEGE 11467</strain>
    </source>
</reference>
<feature type="transmembrane region" description="Helical" evidence="1">
    <location>
        <begin position="69"/>
        <end position="95"/>
    </location>
</feature>
<keyword evidence="5" id="KW-1185">Reference proteome</keyword>
<dbReference type="SUPFAM" id="SSF46785">
    <property type="entry name" value="Winged helix' DNA-binding domain"/>
    <property type="match status" value="1"/>
</dbReference>
<organism evidence="4 5">
    <name type="scientific">Zarconia navalis LEGE 11467</name>
    <dbReference type="NCBI Taxonomy" id="1828826"/>
    <lineage>
        <taxon>Bacteria</taxon>
        <taxon>Bacillati</taxon>
        <taxon>Cyanobacteriota</taxon>
        <taxon>Cyanophyceae</taxon>
        <taxon>Oscillatoriophycideae</taxon>
        <taxon>Oscillatoriales</taxon>
        <taxon>Oscillatoriales incertae sedis</taxon>
        <taxon>Zarconia</taxon>
        <taxon>Zarconia navalis</taxon>
    </lineage>
</organism>
<comment type="caution">
    <text evidence="4">The sequence shown here is derived from an EMBL/GenBank/DDBJ whole genome shotgun (WGS) entry which is preliminary data.</text>
</comment>
<dbReference type="PANTHER" id="PTHR34301:SF8">
    <property type="entry name" value="ATPASE DOMAIN-CONTAINING PROTEIN"/>
    <property type="match status" value="1"/>
</dbReference>
<feature type="transmembrane region" description="Helical" evidence="1">
    <location>
        <begin position="173"/>
        <end position="195"/>
    </location>
</feature>
<feature type="domain" description="Orc1-like AAA ATPase" evidence="3">
    <location>
        <begin position="657"/>
        <end position="794"/>
    </location>
</feature>
<dbReference type="GO" id="GO:0003700">
    <property type="term" value="F:DNA-binding transcription factor activity"/>
    <property type="evidence" value="ECO:0007669"/>
    <property type="project" value="InterPro"/>
</dbReference>
<keyword evidence="1" id="KW-1133">Transmembrane helix</keyword>
<keyword evidence="1" id="KW-0812">Transmembrane</keyword>
<dbReference type="InterPro" id="IPR001845">
    <property type="entry name" value="HTH_ArsR_DNA-bd_dom"/>
</dbReference>
<proteinExistence type="predicted"/>
<evidence type="ECO:0000259" key="3">
    <source>
        <dbReference type="Pfam" id="PF13191"/>
    </source>
</evidence>
<dbReference type="InterPro" id="IPR027417">
    <property type="entry name" value="P-loop_NTPase"/>
</dbReference>
<feature type="transmembrane region" description="Helical" evidence="1">
    <location>
        <begin position="202"/>
        <end position="226"/>
    </location>
</feature>
<evidence type="ECO:0000259" key="2">
    <source>
        <dbReference type="Pfam" id="PF01022"/>
    </source>
</evidence>
<feature type="transmembrane region" description="Helical" evidence="1">
    <location>
        <begin position="107"/>
        <end position="131"/>
    </location>
</feature>
<feature type="domain" description="HTH arsR-type" evidence="2">
    <location>
        <begin position="952"/>
        <end position="995"/>
    </location>
</feature>
<protein>
    <submittedName>
        <fullName evidence="4">AAA family ATPase</fullName>
    </submittedName>
</protein>
<dbReference type="Proteomes" id="UP000621799">
    <property type="component" value="Unassembled WGS sequence"/>
</dbReference>
<accession>A0A928Z5V6</accession>
<dbReference type="Pfam" id="PF13191">
    <property type="entry name" value="AAA_16"/>
    <property type="match status" value="1"/>
</dbReference>
<dbReference type="Gene3D" id="3.40.50.300">
    <property type="entry name" value="P-loop containing nucleotide triphosphate hydrolases"/>
    <property type="match status" value="1"/>
</dbReference>
<name>A0A928Z5V6_9CYAN</name>
<feature type="transmembrane region" description="Helical" evidence="1">
    <location>
        <begin position="238"/>
        <end position="257"/>
    </location>
</feature>
<evidence type="ECO:0000313" key="5">
    <source>
        <dbReference type="Proteomes" id="UP000621799"/>
    </source>
</evidence>
<sequence>MPTFPTYRGNLPKCLNPFNWQHLCLLAYWIYFRPTALKCYCYQAAPDLYRQDSGEAIFRTFRVAAFRNLYLAVIWATFLLSIIIGFPILLILKYILLNEIHPTQNILSWFLGTLIGNSTGLLFFISFLLVFGITVGVSRGLMGVILCMTVGVAKGILIGVLCGISGIPNLAEFLTSASSSMLVGAAMGTVVGITVGITIGGLLGWIVGGLFGSASFGITAFSFVIIGEAIKVIEADEARISLPFGIVFSITLGLVASGTVGTSLSFLRALMASTAINFAIGLTLAINEYLPTSSEEIWTGWQIWILSVTLSCFGSLRVVPFLFPIHLFFVGSYRWFRKLKHPIEWDELSILPLPGTQELLIKRLCQDELSGLHFLSDLARNPFRRRVVQQALKKHLQDHNLPLNFLYLLLTDSSTQEYACVPITQEGWEKLPSVKQLLLGELSEQWVDCTVDRTSHLLEYLVYGLTLWGRDRRDTPLTRFARILYELLYETQIEDKNFKLSKFQWAYKNLAEYVGGSEIERSFEAMDNCLSYDRLSEIAQVVETVSELPDRETAIRPKVICALDRLRTIAEEVKIYLAATSPRNQQAALLRANNALNTLDEYIDSQIVTPEKAILRRIVRQWYKLVSEEGGKVARNEGFQPISNPYTTYNPVTGSLFVGRDKILQRLDELWRGSQQRSSVVLYGHRRMGKSSILRNLEHRFGSRTIVVNFDMQLVGVVKSTGELLYVLAIALYDKLYDHLSPIQQQELEEPQEESFTDRNPYQTFKRFIQHLDSVRQEQVFIVTVDEFERLEEMFDSHIIDPHLLHFWRGLFQTYSWFVMAFAGVHKLEEMCRDYWYPLFENIERIKVSFLDRHSARQLIEQPTPDFELDYTPDAVEKIIFLTNGQPHLIQLICHVTVTYYNRNLPNLDNRRDKLLTARDVDRAIDSPEFQQNGSVYFEGIWGWVKTSQPDGQIKILRQLCHQKLTVNELVNRTKLNPSQISIALQKLESCEVLKKENFHYLFSVELMRQWVKNKNK</sequence>
<dbReference type="RefSeq" id="WP_264319973.1">
    <property type="nucleotide sequence ID" value="NZ_JADEXN010000026.1"/>
</dbReference>
<dbReference type="InterPro" id="IPR041664">
    <property type="entry name" value="AAA_16"/>
</dbReference>
<feature type="transmembrane region" description="Helical" evidence="1">
    <location>
        <begin position="143"/>
        <end position="167"/>
    </location>
</feature>
<dbReference type="CDD" id="cd00090">
    <property type="entry name" value="HTH_ARSR"/>
    <property type="match status" value="1"/>
</dbReference>
<keyword evidence="1" id="KW-0472">Membrane</keyword>
<evidence type="ECO:0000313" key="4">
    <source>
        <dbReference type="EMBL" id="MBE9039712.1"/>
    </source>
</evidence>
<dbReference type="InterPro" id="IPR036390">
    <property type="entry name" value="WH_DNA-bd_sf"/>
</dbReference>
<dbReference type="AlphaFoldDB" id="A0A928Z5V6"/>
<dbReference type="SUPFAM" id="SSF52540">
    <property type="entry name" value="P-loop containing nucleoside triphosphate hydrolases"/>
    <property type="match status" value="1"/>
</dbReference>
<dbReference type="PANTHER" id="PTHR34301">
    <property type="entry name" value="DNA-BINDING PROTEIN-RELATED"/>
    <property type="match status" value="1"/>
</dbReference>
<dbReference type="Pfam" id="PF01022">
    <property type="entry name" value="HTH_5"/>
    <property type="match status" value="1"/>
</dbReference>
<feature type="transmembrane region" description="Helical" evidence="1">
    <location>
        <begin position="302"/>
        <end position="330"/>
    </location>
</feature>
<gene>
    <name evidence="4" type="ORF">IQ235_02740</name>
</gene>
<evidence type="ECO:0000256" key="1">
    <source>
        <dbReference type="SAM" id="Phobius"/>
    </source>
</evidence>